<dbReference type="RefSeq" id="WP_068426915.1">
    <property type="nucleotide sequence ID" value="NZ_LVHI01000015.1"/>
</dbReference>
<accession>A0A177YEG9</accession>
<comment type="caution">
    <text evidence="2">The sequence shown here is derived from an EMBL/GenBank/DDBJ whole genome shotgun (WGS) entry which is preliminary data.</text>
</comment>
<feature type="region of interest" description="Disordered" evidence="1">
    <location>
        <begin position="89"/>
        <end position="112"/>
    </location>
</feature>
<keyword evidence="3" id="KW-1185">Reference proteome</keyword>
<reference evidence="2 3" key="1">
    <citation type="submission" date="2016-03" db="EMBL/GenBank/DDBJ databases">
        <title>Genome sequence of Rhodococcus kyotonensis KB10.</title>
        <authorList>
            <person name="Jeong H."/>
            <person name="Hong C.E."/>
            <person name="Jo S.H."/>
            <person name="Park J.M."/>
        </authorList>
    </citation>
    <scope>NUCLEOTIDE SEQUENCE [LARGE SCALE GENOMIC DNA]</scope>
    <source>
        <strain evidence="2 3">KB10</strain>
    </source>
</reference>
<name>A0A177YEG9_9NOCA</name>
<sequence length="112" mass="12173">MPAQAWITLIVGVLAVAGVMATVSQRTRADNRAQSWQRITWCLERTLSDNSDEAELGWKVFSTVATTPFIAKTDRRTLRAIADHDVAVNSADIAPNGEGSDNGTEPTDEEQS</sequence>
<evidence type="ECO:0000313" key="3">
    <source>
        <dbReference type="Proteomes" id="UP000077519"/>
    </source>
</evidence>
<gene>
    <name evidence="2" type="ORF">A3K89_22310</name>
</gene>
<proteinExistence type="predicted"/>
<evidence type="ECO:0000313" key="2">
    <source>
        <dbReference type="EMBL" id="OAK53851.1"/>
    </source>
</evidence>
<evidence type="ECO:0000256" key="1">
    <source>
        <dbReference type="SAM" id="MobiDB-lite"/>
    </source>
</evidence>
<dbReference type="AlphaFoldDB" id="A0A177YEG9"/>
<dbReference type="EMBL" id="LVHI01000015">
    <property type="protein sequence ID" value="OAK53851.1"/>
    <property type="molecule type" value="Genomic_DNA"/>
</dbReference>
<protein>
    <submittedName>
        <fullName evidence="2">Uncharacterized protein</fullName>
    </submittedName>
</protein>
<organism evidence="2 3">
    <name type="scientific">Rhodococcoides kyotonense</name>
    <dbReference type="NCBI Taxonomy" id="398843"/>
    <lineage>
        <taxon>Bacteria</taxon>
        <taxon>Bacillati</taxon>
        <taxon>Actinomycetota</taxon>
        <taxon>Actinomycetes</taxon>
        <taxon>Mycobacteriales</taxon>
        <taxon>Nocardiaceae</taxon>
        <taxon>Rhodococcoides</taxon>
    </lineage>
</organism>
<dbReference type="Proteomes" id="UP000077519">
    <property type="component" value="Unassembled WGS sequence"/>
</dbReference>